<feature type="domain" description="PurM-like C-terminal" evidence="3">
    <location>
        <begin position="163"/>
        <end position="315"/>
    </location>
</feature>
<dbReference type="InterPro" id="IPR036676">
    <property type="entry name" value="PurM-like_C_sf"/>
</dbReference>
<dbReference type="InterPro" id="IPR036921">
    <property type="entry name" value="PurM-like_N_sf"/>
</dbReference>
<dbReference type="Gene3D" id="3.30.1330.10">
    <property type="entry name" value="PurM-like, N-terminal domain"/>
    <property type="match status" value="1"/>
</dbReference>
<dbReference type="InterPro" id="IPR011854">
    <property type="entry name" value="HypE"/>
</dbReference>
<dbReference type="Pfam" id="PF02769">
    <property type="entry name" value="AIRS_C"/>
    <property type="match status" value="1"/>
</dbReference>
<proteinExistence type="inferred from homology"/>
<name>A0A644WWI8_9ZZZZ</name>
<accession>A0A644WWI8</accession>
<dbReference type="AlphaFoldDB" id="A0A644WWI8"/>
<gene>
    <name evidence="4" type="primary">hypE_12</name>
    <name evidence="4" type="ORF">SDC9_54598</name>
</gene>
<evidence type="ECO:0000256" key="1">
    <source>
        <dbReference type="ARBA" id="ARBA00006243"/>
    </source>
</evidence>
<dbReference type="GO" id="GO:0016829">
    <property type="term" value="F:lyase activity"/>
    <property type="evidence" value="ECO:0007669"/>
    <property type="project" value="UniProtKB-KW"/>
</dbReference>
<dbReference type="PANTHER" id="PTHR30303">
    <property type="entry name" value="HYDROGENASE ISOENZYMES FORMATION PROTEIN HYPE"/>
    <property type="match status" value="1"/>
</dbReference>
<evidence type="ECO:0000313" key="4">
    <source>
        <dbReference type="EMBL" id="MPM08286.1"/>
    </source>
</evidence>
<dbReference type="CDD" id="cd02197">
    <property type="entry name" value="HypE"/>
    <property type="match status" value="1"/>
</dbReference>
<dbReference type="NCBIfam" id="TIGR02124">
    <property type="entry name" value="hypE"/>
    <property type="match status" value="1"/>
</dbReference>
<organism evidence="4">
    <name type="scientific">bioreactor metagenome</name>
    <dbReference type="NCBI Taxonomy" id="1076179"/>
    <lineage>
        <taxon>unclassified sequences</taxon>
        <taxon>metagenomes</taxon>
        <taxon>ecological metagenomes</taxon>
    </lineage>
</organism>
<feature type="domain" description="PurM-like N-terminal" evidence="2">
    <location>
        <begin position="37"/>
        <end position="148"/>
    </location>
</feature>
<keyword evidence="4" id="KW-0456">Lyase</keyword>
<dbReference type="EMBL" id="VSSQ01001434">
    <property type="protein sequence ID" value="MPM08286.1"/>
    <property type="molecule type" value="Genomic_DNA"/>
</dbReference>
<comment type="caution">
    <text evidence="4">The sequence shown here is derived from an EMBL/GenBank/DDBJ whole genome shotgun (WGS) entry which is preliminary data.</text>
</comment>
<reference evidence="4" key="1">
    <citation type="submission" date="2019-08" db="EMBL/GenBank/DDBJ databases">
        <authorList>
            <person name="Kucharzyk K."/>
            <person name="Murdoch R.W."/>
            <person name="Higgins S."/>
            <person name="Loffler F."/>
        </authorList>
    </citation>
    <scope>NUCLEOTIDE SEQUENCE</scope>
</reference>
<dbReference type="Gene3D" id="3.90.650.10">
    <property type="entry name" value="PurM-like C-terminal domain"/>
    <property type="match status" value="1"/>
</dbReference>
<dbReference type="InterPro" id="IPR010918">
    <property type="entry name" value="PurM-like_C_dom"/>
</dbReference>
<dbReference type="SUPFAM" id="SSF56042">
    <property type="entry name" value="PurM C-terminal domain-like"/>
    <property type="match status" value="1"/>
</dbReference>
<protein>
    <submittedName>
        <fullName evidence="4">Carbamoyl dehydratase HypE</fullName>
        <ecNumber evidence="4">4.2.1.-</ecNumber>
    </submittedName>
</protein>
<dbReference type="EC" id="4.2.1.-" evidence="4"/>
<dbReference type="PIRSF" id="PIRSF005644">
    <property type="entry name" value="Hdrgns_mtr_HypE"/>
    <property type="match status" value="1"/>
</dbReference>
<dbReference type="SUPFAM" id="SSF55326">
    <property type="entry name" value="PurM N-terminal domain-like"/>
    <property type="match status" value="1"/>
</dbReference>
<comment type="similarity">
    <text evidence="1">Belongs to the HypE family.</text>
</comment>
<evidence type="ECO:0000259" key="2">
    <source>
        <dbReference type="Pfam" id="PF00586"/>
    </source>
</evidence>
<dbReference type="GO" id="GO:0051604">
    <property type="term" value="P:protein maturation"/>
    <property type="evidence" value="ECO:0007669"/>
    <property type="project" value="TreeGrafter"/>
</dbReference>
<dbReference type="PANTHER" id="PTHR30303:SF0">
    <property type="entry name" value="CARBAMOYL DEHYDRATASE HYPE"/>
    <property type="match status" value="1"/>
</dbReference>
<sequence length="337" mass="35819">MEKNILLGHGSGGRLSHELISEIFYKHFGNPVLGQQSDSAVVPCEGEHLSFTTDSYVVTPVFFNGGNIGKLAVCGTVNDLAVSGATPKYISSAFIIEEGLSAEELETIVSTMAEEARKAGVIIATGDTKVVNKGQCDKVFINTAGIGFIKAEHKSIGTGELIRPGDKILINGSIADHGMTIMAARNFGNFNTDIRSDCAALNHMIGAILDAGCKVKFMRDATRGGIATVLCEMAEHNNTGVLVNEDAVLINENVRGMCELLGFDPFYVANEGKVIMVVDPADAGKALEIMKQSEFGKEASIIGEITEEHKGKAVLKTSIGGTRIIDMLAGEQLPRIC</sequence>
<dbReference type="InterPro" id="IPR016188">
    <property type="entry name" value="PurM-like_N"/>
</dbReference>
<dbReference type="Pfam" id="PF00586">
    <property type="entry name" value="AIRS"/>
    <property type="match status" value="1"/>
</dbReference>
<evidence type="ECO:0000259" key="3">
    <source>
        <dbReference type="Pfam" id="PF02769"/>
    </source>
</evidence>